<proteinExistence type="predicted"/>
<organism evidence="1 2">
    <name type="scientific">Paenibacillus thermoaerophilus</name>
    <dbReference type="NCBI Taxonomy" id="1215385"/>
    <lineage>
        <taxon>Bacteria</taxon>
        <taxon>Bacillati</taxon>
        <taxon>Bacillota</taxon>
        <taxon>Bacilli</taxon>
        <taxon>Bacillales</taxon>
        <taxon>Paenibacillaceae</taxon>
        <taxon>Paenibacillus</taxon>
    </lineage>
</organism>
<sequence>MTEREQQDIYRRMVAQVVSHRSRWIAPEKTNPAADSPDHAEEIEIWCERFRDWTNHICEEMEKKLL</sequence>
<dbReference type="RefSeq" id="WP_138789364.1">
    <property type="nucleotide sequence ID" value="NZ_JBHTGQ010000009.1"/>
</dbReference>
<dbReference type="Proteomes" id="UP001596528">
    <property type="component" value="Unassembled WGS sequence"/>
</dbReference>
<comment type="caution">
    <text evidence="1">The sequence shown here is derived from an EMBL/GenBank/DDBJ whole genome shotgun (WGS) entry which is preliminary data.</text>
</comment>
<reference evidence="2" key="1">
    <citation type="journal article" date="2019" name="Int. J. Syst. Evol. Microbiol.">
        <title>The Global Catalogue of Microorganisms (GCM) 10K type strain sequencing project: providing services to taxonomists for standard genome sequencing and annotation.</title>
        <authorList>
            <consortium name="The Broad Institute Genomics Platform"/>
            <consortium name="The Broad Institute Genome Sequencing Center for Infectious Disease"/>
            <person name="Wu L."/>
            <person name="Ma J."/>
        </authorList>
    </citation>
    <scope>NUCLEOTIDE SEQUENCE [LARGE SCALE GENOMIC DNA]</scope>
    <source>
        <strain evidence="2">JCM 18657</strain>
    </source>
</reference>
<evidence type="ECO:0000313" key="1">
    <source>
        <dbReference type="EMBL" id="MFC7749087.1"/>
    </source>
</evidence>
<dbReference type="EMBL" id="JBHTGQ010000009">
    <property type="protein sequence ID" value="MFC7749087.1"/>
    <property type="molecule type" value="Genomic_DNA"/>
</dbReference>
<keyword evidence="2" id="KW-1185">Reference proteome</keyword>
<gene>
    <name evidence="1" type="ORF">ACFQWB_03885</name>
</gene>
<protein>
    <submittedName>
        <fullName evidence="1">Uncharacterized protein</fullName>
    </submittedName>
</protein>
<accession>A0ABW2V3B9</accession>
<evidence type="ECO:0000313" key="2">
    <source>
        <dbReference type="Proteomes" id="UP001596528"/>
    </source>
</evidence>
<name>A0ABW2V3B9_9BACL</name>